<evidence type="ECO:0000313" key="4">
    <source>
        <dbReference type="Proteomes" id="UP000008631"/>
    </source>
</evidence>
<dbReference type="Gene3D" id="3.40.50.720">
    <property type="entry name" value="NAD(P)-binding Rossmann-like Domain"/>
    <property type="match status" value="1"/>
</dbReference>
<dbReference type="GO" id="GO:0000166">
    <property type="term" value="F:nucleotide binding"/>
    <property type="evidence" value="ECO:0007669"/>
    <property type="project" value="InterPro"/>
</dbReference>
<reference evidence="3 4" key="2">
    <citation type="journal article" date="2011" name="Stand. Genomic Sci.">
        <title>Complete genome sequence of Isosphaera pallida type strain (IS1B).</title>
        <authorList>
            <consortium name="US DOE Joint Genome Institute (JGI-PGF)"/>
            <person name="Goker M."/>
            <person name="Cleland D."/>
            <person name="Saunders E."/>
            <person name="Lapidus A."/>
            <person name="Nolan M."/>
            <person name="Lucas S."/>
            <person name="Hammon N."/>
            <person name="Deshpande S."/>
            <person name="Cheng J.F."/>
            <person name="Tapia R."/>
            <person name="Han C."/>
            <person name="Goodwin L."/>
            <person name="Pitluck S."/>
            <person name="Liolios K."/>
            <person name="Pagani I."/>
            <person name="Ivanova N."/>
            <person name="Mavromatis K."/>
            <person name="Pati A."/>
            <person name="Chen A."/>
            <person name="Palaniappan K."/>
            <person name="Land M."/>
            <person name="Hauser L."/>
            <person name="Chang Y.J."/>
            <person name="Jeffries C.D."/>
            <person name="Detter J.C."/>
            <person name="Beck B."/>
            <person name="Woyke T."/>
            <person name="Bristow J."/>
            <person name="Eisen J.A."/>
            <person name="Markowitz V."/>
            <person name="Hugenholtz P."/>
            <person name="Kyrpides N.C."/>
            <person name="Klenk H.P."/>
        </authorList>
    </citation>
    <scope>NUCLEOTIDE SEQUENCE [LARGE SCALE GENOMIC DNA]</scope>
    <source>
        <strain evidence="4">ATCC 43644 / DSM 9630 / IS1B</strain>
    </source>
</reference>
<feature type="domain" description="Gfo/Idh/MocA-like oxidoreductase bacterial type C-terminal" evidence="2">
    <location>
        <begin position="200"/>
        <end position="296"/>
    </location>
</feature>
<reference key="1">
    <citation type="submission" date="2010-11" db="EMBL/GenBank/DDBJ databases">
        <title>The complete sequence of chromosome of Isophaera pallida ATCC 43644.</title>
        <authorList>
            <consortium name="US DOE Joint Genome Institute (JGI-PGF)"/>
            <person name="Lucas S."/>
            <person name="Copeland A."/>
            <person name="Lapidus A."/>
            <person name="Bruce D."/>
            <person name="Goodwin L."/>
            <person name="Pitluck S."/>
            <person name="Kyrpides N."/>
            <person name="Mavromatis K."/>
            <person name="Pagani I."/>
            <person name="Ivanova N."/>
            <person name="Saunders E."/>
            <person name="Brettin T."/>
            <person name="Detter J.C."/>
            <person name="Han C."/>
            <person name="Tapia R."/>
            <person name="Land M."/>
            <person name="Hauser L."/>
            <person name="Markowitz V."/>
            <person name="Cheng J.-F."/>
            <person name="Hugenholtz P."/>
            <person name="Woyke T."/>
            <person name="Wu D."/>
            <person name="Eisen J.A."/>
        </authorList>
    </citation>
    <scope>NUCLEOTIDE SEQUENCE</scope>
    <source>
        <strain>ATCC 43644</strain>
    </source>
</reference>
<dbReference type="HOGENOM" id="CLU_023194_24_0_0"/>
<name>E8R4R7_ISOPI</name>
<dbReference type="InterPro" id="IPR050463">
    <property type="entry name" value="Gfo/Idh/MocA_oxidrdct_glycsds"/>
</dbReference>
<dbReference type="PANTHER" id="PTHR43818">
    <property type="entry name" value="BCDNA.GH03377"/>
    <property type="match status" value="1"/>
</dbReference>
<dbReference type="KEGG" id="ipa:Isop_1075"/>
<dbReference type="PANTHER" id="PTHR43818:SF10">
    <property type="entry name" value="NADH-DEPENDENT DEHYDROGENASE-RELATED"/>
    <property type="match status" value="1"/>
</dbReference>
<dbReference type="InterPro" id="IPR000683">
    <property type="entry name" value="Gfo/Idh/MocA-like_OxRdtase_N"/>
</dbReference>
<dbReference type="SUPFAM" id="SSF55347">
    <property type="entry name" value="Glyceraldehyde-3-phosphate dehydrogenase-like, C-terminal domain"/>
    <property type="match status" value="1"/>
</dbReference>
<keyword evidence="4" id="KW-1185">Reference proteome</keyword>
<evidence type="ECO:0000259" key="2">
    <source>
        <dbReference type="Pfam" id="PF19051"/>
    </source>
</evidence>
<dbReference type="eggNOG" id="COG0673">
    <property type="taxonomic scope" value="Bacteria"/>
</dbReference>
<dbReference type="Proteomes" id="UP000008631">
    <property type="component" value="Chromosome"/>
</dbReference>
<proteinExistence type="predicted"/>
<dbReference type="RefSeq" id="WP_013563952.1">
    <property type="nucleotide sequence ID" value="NC_014962.1"/>
</dbReference>
<dbReference type="Pfam" id="PF01408">
    <property type="entry name" value="GFO_IDH_MocA"/>
    <property type="match status" value="1"/>
</dbReference>
<dbReference type="STRING" id="575540.Isop_1075"/>
<accession>E8R4R7</accession>
<dbReference type="InterPro" id="IPR043906">
    <property type="entry name" value="Gfo/Idh/MocA_OxRdtase_bact_C"/>
</dbReference>
<evidence type="ECO:0000259" key="1">
    <source>
        <dbReference type="Pfam" id="PF01408"/>
    </source>
</evidence>
<dbReference type="InterPro" id="IPR006311">
    <property type="entry name" value="TAT_signal"/>
</dbReference>
<gene>
    <name evidence="3" type="ordered locus">Isop_1075</name>
</gene>
<dbReference type="Pfam" id="PF19051">
    <property type="entry name" value="GFO_IDH_MocA_C2"/>
    <property type="match status" value="1"/>
</dbReference>
<dbReference type="InParanoid" id="E8R4R7"/>
<organism evidence="3 4">
    <name type="scientific">Isosphaera pallida (strain ATCC 43644 / DSM 9630 / IS1B)</name>
    <dbReference type="NCBI Taxonomy" id="575540"/>
    <lineage>
        <taxon>Bacteria</taxon>
        <taxon>Pseudomonadati</taxon>
        <taxon>Planctomycetota</taxon>
        <taxon>Planctomycetia</taxon>
        <taxon>Isosphaerales</taxon>
        <taxon>Isosphaeraceae</taxon>
        <taxon>Isosphaera</taxon>
    </lineage>
</organism>
<protein>
    <submittedName>
        <fullName evidence="3">Oxidoreductase domain protein</fullName>
    </submittedName>
</protein>
<dbReference type="EMBL" id="CP002353">
    <property type="protein sequence ID" value="ADV61663.1"/>
    <property type="molecule type" value="Genomic_DNA"/>
</dbReference>
<feature type="domain" description="Gfo/Idh/MocA-like oxidoreductase N-terminal" evidence="1">
    <location>
        <begin position="50"/>
        <end position="159"/>
    </location>
</feature>
<dbReference type="OrthoDB" id="255433at2"/>
<dbReference type="AlphaFoldDB" id="E8R4R7"/>
<dbReference type="SUPFAM" id="SSF51735">
    <property type="entry name" value="NAD(P)-binding Rossmann-fold domains"/>
    <property type="match status" value="1"/>
</dbReference>
<dbReference type="PROSITE" id="PS51318">
    <property type="entry name" value="TAT"/>
    <property type="match status" value="1"/>
</dbReference>
<evidence type="ECO:0000313" key="3">
    <source>
        <dbReference type="EMBL" id="ADV61663.1"/>
    </source>
</evidence>
<sequence>MSDVCRRPDGSESSRPVSRRFFLGTALAVTATTWAAPRAKARSLRAHEKLNIGVVGTANRGAANINGVQSENIVAICDVDSRYLAQAQERFPKAKAYRDFRKLLEQHDLDAIVVSTTDHTHASPSAIALNLGKHVYCEKPLTHSVHEARTLATLAKAHPELATQMGTQIHAGANYRRVVELIRAGAIGTIKEVHTWVAKSWGGDHRPQGEAVVPDYLDWDLWLGPAPQTAFNPGYHPAEWRRYWAFGNGSLGDMGCHHIDLPFWALDLTAPTTITADGPPVDPEVAPNHLQVRYEFPAVGDRPALSLTWYDGGLRPALLKQPGMPRWGDGNLFVGDKGMLLADYSDHRLLPEADFREFQPPEPTIPDSIGHYNEWIEACKTGRPTTCNFVYSGNLTETVLLGTVAYRCGQTLEWDPIGLRAPNCSKAEEFLRRDYRAGWTLG</sequence>
<dbReference type="InterPro" id="IPR036291">
    <property type="entry name" value="NAD(P)-bd_dom_sf"/>
</dbReference>
<dbReference type="Gene3D" id="3.30.360.10">
    <property type="entry name" value="Dihydrodipicolinate Reductase, domain 2"/>
    <property type="match status" value="1"/>
</dbReference>